<dbReference type="CDD" id="cd03811">
    <property type="entry name" value="GT4_GT28_WabH-like"/>
    <property type="match status" value="1"/>
</dbReference>
<proteinExistence type="predicted"/>
<dbReference type="EMBL" id="MSCP01000003">
    <property type="protein sequence ID" value="PQJ85424.1"/>
    <property type="molecule type" value="Genomic_DNA"/>
</dbReference>
<reference evidence="2" key="1">
    <citation type="journal article" date="2014" name="Int. J. Syst. Evol. Microbiol.">
        <title>Complete genome of a new Firmicutes species belonging to the dominant human colonic microbiota ('Ruminococcus bicirculans') reveals two chromosomes and a selective capacity to utilize plant glucans.</title>
        <authorList>
            <consortium name="NISC Comparative Sequencing Program"/>
            <person name="Wegmann U."/>
            <person name="Louis P."/>
            <person name="Goesmann A."/>
            <person name="Henrissat B."/>
            <person name="Duncan S.H."/>
            <person name="Flint H.J."/>
        </authorList>
    </citation>
    <scope>NUCLEOTIDE SEQUENCE</scope>
    <source>
        <strain evidence="2">NBRC 105001</strain>
    </source>
</reference>
<gene>
    <name evidence="2" type="primary">wabH</name>
    <name evidence="3" type="ORF">BTO23_19080</name>
    <name evidence="2" type="ORF">GCM10007855_32700</name>
</gene>
<dbReference type="SUPFAM" id="SSF53756">
    <property type="entry name" value="UDP-Glycosyltransferase/glycogen phosphorylase"/>
    <property type="match status" value="1"/>
</dbReference>
<keyword evidence="3" id="KW-0808">Transferase</keyword>
<dbReference type="EMBL" id="BSOU01000010">
    <property type="protein sequence ID" value="GLR76395.1"/>
    <property type="molecule type" value="Genomic_DNA"/>
</dbReference>
<reference evidence="5" key="3">
    <citation type="journal article" date="2019" name="Int. J. Syst. Evol. Microbiol.">
        <title>The Global Catalogue of Microorganisms (GCM) 10K type strain sequencing project: providing services to taxonomists for standard genome sequencing and annotation.</title>
        <authorList>
            <consortium name="The Broad Institute Genomics Platform"/>
            <consortium name="The Broad Institute Genome Sequencing Center for Infectious Disease"/>
            <person name="Wu L."/>
            <person name="Ma J."/>
        </authorList>
    </citation>
    <scope>NUCLEOTIDE SEQUENCE [LARGE SCALE GENOMIC DNA]</scope>
    <source>
        <strain evidence="5">NBRC 105001</strain>
    </source>
</reference>
<evidence type="ECO:0000313" key="4">
    <source>
        <dbReference type="Proteomes" id="UP000239273"/>
    </source>
</evidence>
<sequence>MNIAVVVNCLKIGGMERVAVNLADAFYSDGHSSELIYLKNRKKEVNPRNKDLPVHLFNLKKSVLSTGVGFIWFLICKVLNIVFKKTFPLWFAYAESYFFKKKLKALEEKNGHPFDLIIFRGQGTFEHLWPLHDPRYVYVCESVQTKYRYGKFSKYIFSKLFDNRKVVCVSDGAYDSFSDLIKTHSITPEKHLMISNPNDFQQIELESHSDEQLHQNSYILGLGRLVPNKNFSLLIDAYNHAVKHYDIKQDLLIVGAGKDLNTIKKKIIELNLTERVYLKGQQSNPFPWYKQADLFILSSKSEGLGMVLIEALACKTKVISTDCKGGIRQIMNGDLAHFLAQETPKSLSEKIHLALNTEWDESFDISVQKTLHNFDAKTIVNKYINEFT</sequence>
<dbReference type="Proteomes" id="UP001156660">
    <property type="component" value="Unassembled WGS sequence"/>
</dbReference>
<accession>A0A2S7X588</accession>
<evidence type="ECO:0000313" key="3">
    <source>
        <dbReference type="EMBL" id="PQJ85424.1"/>
    </source>
</evidence>
<dbReference type="Gene3D" id="3.40.50.2000">
    <property type="entry name" value="Glycogen Phosphorylase B"/>
    <property type="match status" value="2"/>
</dbReference>
<comment type="caution">
    <text evidence="3">The sequence shown here is derived from an EMBL/GenBank/DDBJ whole genome shotgun (WGS) entry which is preliminary data.</text>
</comment>
<dbReference type="GO" id="GO:1901135">
    <property type="term" value="P:carbohydrate derivative metabolic process"/>
    <property type="evidence" value="ECO:0007669"/>
    <property type="project" value="UniProtKB-ARBA"/>
</dbReference>
<feature type="domain" description="Glycosyl transferase family 1" evidence="1">
    <location>
        <begin position="215"/>
        <end position="358"/>
    </location>
</feature>
<name>A0A2S7X588_9GAMM</name>
<evidence type="ECO:0000313" key="5">
    <source>
        <dbReference type="Proteomes" id="UP001156660"/>
    </source>
</evidence>
<organism evidence="3 4">
    <name type="scientific">Aliivibrio sifiae</name>
    <dbReference type="NCBI Taxonomy" id="566293"/>
    <lineage>
        <taxon>Bacteria</taxon>
        <taxon>Pseudomonadati</taxon>
        <taxon>Pseudomonadota</taxon>
        <taxon>Gammaproteobacteria</taxon>
        <taxon>Vibrionales</taxon>
        <taxon>Vibrionaceae</taxon>
        <taxon>Aliivibrio</taxon>
    </lineage>
</organism>
<evidence type="ECO:0000259" key="1">
    <source>
        <dbReference type="Pfam" id="PF00534"/>
    </source>
</evidence>
<keyword evidence="5" id="KW-1185">Reference proteome</keyword>
<protein>
    <submittedName>
        <fullName evidence="3">Glycosyl transferase</fullName>
    </submittedName>
</protein>
<dbReference type="Proteomes" id="UP000239273">
    <property type="component" value="Unassembled WGS sequence"/>
</dbReference>
<reference evidence="2" key="4">
    <citation type="submission" date="2023-01" db="EMBL/GenBank/DDBJ databases">
        <title>Draft genome sequence of Aliivibrio sifiae strain NBRC 105001.</title>
        <authorList>
            <person name="Sun Q."/>
            <person name="Mori K."/>
        </authorList>
    </citation>
    <scope>NUCLEOTIDE SEQUENCE</scope>
    <source>
        <strain evidence="2">NBRC 105001</strain>
    </source>
</reference>
<evidence type="ECO:0000313" key="2">
    <source>
        <dbReference type="EMBL" id="GLR76395.1"/>
    </source>
</evidence>
<dbReference type="AlphaFoldDB" id="A0A2S7X588"/>
<reference evidence="3 4" key="2">
    <citation type="submission" date="2016-12" db="EMBL/GenBank/DDBJ databases">
        <title>Diversity of luminous bacteria.</title>
        <authorList>
            <person name="Yoshizawa S."/>
            <person name="Kogure K."/>
        </authorList>
    </citation>
    <scope>NUCLEOTIDE SEQUENCE [LARGE SCALE GENOMIC DNA]</scope>
    <source>
        <strain evidence="3 4">NBRC 105001</strain>
    </source>
</reference>
<dbReference type="Pfam" id="PF00534">
    <property type="entry name" value="Glycos_transf_1"/>
    <property type="match status" value="1"/>
</dbReference>
<dbReference type="GO" id="GO:0016757">
    <property type="term" value="F:glycosyltransferase activity"/>
    <property type="evidence" value="ECO:0007669"/>
    <property type="project" value="InterPro"/>
</dbReference>
<dbReference type="RefSeq" id="WP_105064361.1">
    <property type="nucleotide sequence ID" value="NZ_BSOU01000010.1"/>
</dbReference>
<dbReference type="OrthoDB" id="9792269at2"/>
<dbReference type="PANTHER" id="PTHR12526">
    <property type="entry name" value="GLYCOSYLTRANSFERASE"/>
    <property type="match status" value="1"/>
</dbReference>
<dbReference type="InterPro" id="IPR001296">
    <property type="entry name" value="Glyco_trans_1"/>
</dbReference>